<evidence type="ECO:0000313" key="1">
    <source>
        <dbReference type="EMBL" id="BDU73573.1"/>
    </source>
</evidence>
<accession>A0AA48H043</accession>
<sequence length="49" mass="5466">MKGEIREMARFLLEDFLGKDVLGSGRAWLATGTTIPVTRGSFLKLEPAW</sequence>
<protein>
    <submittedName>
        <fullName evidence="1">Uncharacterized protein</fullName>
    </submittedName>
</protein>
<dbReference type="Proteomes" id="UP001238179">
    <property type="component" value="Chromosome"/>
</dbReference>
<dbReference type="EMBL" id="AP027080">
    <property type="protein sequence ID" value="BDU73573.1"/>
    <property type="molecule type" value="Genomic_DNA"/>
</dbReference>
<evidence type="ECO:0000313" key="2">
    <source>
        <dbReference type="Proteomes" id="UP001238179"/>
    </source>
</evidence>
<keyword evidence="2" id="KW-1185">Reference proteome</keyword>
<reference evidence="2" key="1">
    <citation type="journal article" date="2023" name="Int. J. Syst. Evol. Microbiol.">
        <title>Mesoterricola silvestris gen. nov., sp. nov., Mesoterricola sediminis sp. nov., Geothrix oryzae sp. nov., Geothrix edaphica sp. nov., Geothrix rubra sp. nov., and Geothrix limicola sp. nov., six novel members of Acidobacteriota isolated from soils.</title>
        <authorList>
            <person name="Itoh H."/>
            <person name="Sugisawa Y."/>
            <person name="Mise K."/>
            <person name="Xu Z."/>
            <person name="Kuniyasu M."/>
            <person name="Ushijima N."/>
            <person name="Kawano K."/>
            <person name="Kobayashi E."/>
            <person name="Shiratori Y."/>
            <person name="Masuda Y."/>
            <person name="Senoo K."/>
        </authorList>
    </citation>
    <scope>NUCLEOTIDE SEQUENCE [LARGE SCALE GENOMIC DNA]</scope>
    <source>
        <strain evidence="2">W79</strain>
    </source>
</reference>
<gene>
    <name evidence="1" type="ORF">METEAL_27470</name>
</gene>
<dbReference type="AlphaFoldDB" id="A0AA48H043"/>
<name>A0AA48H043_9BACT</name>
<proteinExistence type="predicted"/>
<dbReference type="KEGG" id="msil:METEAL_27470"/>
<organism evidence="1 2">
    <name type="scientific">Mesoterricola silvestris</name>
    <dbReference type="NCBI Taxonomy" id="2927979"/>
    <lineage>
        <taxon>Bacteria</taxon>
        <taxon>Pseudomonadati</taxon>
        <taxon>Acidobacteriota</taxon>
        <taxon>Holophagae</taxon>
        <taxon>Holophagales</taxon>
        <taxon>Holophagaceae</taxon>
        <taxon>Mesoterricola</taxon>
    </lineage>
</organism>